<keyword evidence="1" id="KW-0812">Transmembrane</keyword>
<gene>
    <name evidence="2" type="ORF">DFP79_0349</name>
</gene>
<keyword evidence="1" id="KW-0472">Membrane</keyword>
<evidence type="ECO:0000313" key="2">
    <source>
        <dbReference type="EMBL" id="TDO99368.1"/>
    </source>
</evidence>
<feature type="transmembrane region" description="Helical" evidence="1">
    <location>
        <begin position="45"/>
        <end position="61"/>
    </location>
</feature>
<organism evidence="2 3">
    <name type="scientific">Marinomonas balearica</name>
    <dbReference type="NCBI Taxonomy" id="491947"/>
    <lineage>
        <taxon>Bacteria</taxon>
        <taxon>Pseudomonadati</taxon>
        <taxon>Pseudomonadota</taxon>
        <taxon>Gammaproteobacteria</taxon>
        <taxon>Oceanospirillales</taxon>
        <taxon>Oceanospirillaceae</taxon>
        <taxon>Marinomonas</taxon>
    </lineage>
</organism>
<dbReference type="RefSeq" id="WP_133502234.1">
    <property type="nucleotide sequence ID" value="NZ_SNXC01000009.1"/>
</dbReference>
<dbReference type="AlphaFoldDB" id="A0A4R6MCJ0"/>
<protein>
    <submittedName>
        <fullName evidence="2">Uncharacterized protein</fullName>
    </submittedName>
</protein>
<comment type="caution">
    <text evidence="2">The sequence shown here is derived from an EMBL/GenBank/DDBJ whole genome shotgun (WGS) entry which is preliminary data.</text>
</comment>
<keyword evidence="1" id="KW-1133">Transmembrane helix</keyword>
<evidence type="ECO:0000313" key="3">
    <source>
        <dbReference type="Proteomes" id="UP000294656"/>
    </source>
</evidence>
<dbReference type="EMBL" id="SNXC01000009">
    <property type="protein sequence ID" value="TDO99368.1"/>
    <property type="molecule type" value="Genomic_DNA"/>
</dbReference>
<dbReference type="Proteomes" id="UP000294656">
    <property type="component" value="Unassembled WGS sequence"/>
</dbReference>
<feature type="transmembrane region" description="Helical" evidence="1">
    <location>
        <begin position="131"/>
        <end position="149"/>
    </location>
</feature>
<name>A0A4R6MCJ0_9GAMM</name>
<keyword evidence="3" id="KW-1185">Reference proteome</keyword>
<feature type="transmembrane region" description="Helical" evidence="1">
    <location>
        <begin position="94"/>
        <end position="111"/>
    </location>
</feature>
<accession>A0A4R6MCJ0</accession>
<proteinExistence type="predicted"/>
<evidence type="ECO:0000256" key="1">
    <source>
        <dbReference type="SAM" id="Phobius"/>
    </source>
</evidence>
<feature type="transmembrane region" description="Helical" evidence="1">
    <location>
        <begin position="7"/>
        <end position="25"/>
    </location>
</feature>
<reference evidence="2 3" key="1">
    <citation type="submission" date="2019-03" db="EMBL/GenBank/DDBJ databases">
        <title>Genomic Encyclopedia of Type Strains, Phase III (KMG-III): the genomes of soil and plant-associated and newly described type strains.</title>
        <authorList>
            <person name="Whitman W."/>
        </authorList>
    </citation>
    <scope>NUCLEOTIDE SEQUENCE [LARGE SCALE GENOMIC DNA]</scope>
    <source>
        <strain evidence="2 3">CECT 7378</strain>
    </source>
</reference>
<feature type="transmembrane region" description="Helical" evidence="1">
    <location>
        <begin position="176"/>
        <end position="194"/>
    </location>
</feature>
<sequence>MFLLRGVVYLFFVAGVAQVISLEAFDLGPLAEYSEDSLTETLQDTFAALSAAMFFTVAYISTKFRYAAILLGSLMSMMWVRESDSFLDQNVFDGAWQAIVFAILVVTLFSLRNKFVAAYQSLKDYSTTASFGLMSAGLVIVLAFSRLMGRGKLWQALMDDSYMRAVKNLVEEGTELLGYTIIVLAAAELLVYALNYNKRTKNEDAAHPKMQYQ</sequence>
<feature type="transmembrane region" description="Helical" evidence="1">
    <location>
        <begin position="66"/>
        <end position="82"/>
    </location>
</feature>
<dbReference type="OrthoDB" id="1425700at2"/>